<dbReference type="SUPFAM" id="SSF51261">
    <property type="entry name" value="Duplicated hybrid motif"/>
    <property type="match status" value="1"/>
</dbReference>
<dbReference type="InterPro" id="IPR016047">
    <property type="entry name" value="M23ase_b-sheet_dom"/>
</dbReference>
<dbReference type="EMBL" id="FQVI01000007">
    <property type="protein sequence ID" value="SHE85048.1"/>
    <property type="molecule type" value="Genomic_DNA"/>
</dbReference>
<dbReference type="InterPro" id="IPR050570">
    <property type="entry name" value="Cell_wall_metabolism_enzyme"/>
</dbReference>
<dbReference type="CDD" id="cd12797">
    <property type="entry name" value="M23_peptidase"/>
    <property type="match status" value="1"/>
</dbReference>
<evidence type="ECO:0000313" key="3">
    <source>
        <dbReference type="Proteomes" id="UP000184245"/>
    </source>
</evidence>
<dbReference type="Gene3D" id="2.70.70.10">
    <property type="entry name" value="Glucose Permease (Domain IIA)"/>
    <property type="match status" value="1"/>
</dbReference>
<evidence type="ECO:0000259" key="1">
    <source>
        <dbReference type="Pfam" id="PF01551"/>
    </source>
</evidence>
<sequence length="220" mass="25259">MRKTFFLLVIVLFFDIAGSTFLGNKAADAELKKMGIPLGFMREHGINREEMRDYGAFWKDLKYFPLPSDLLGEEFSYEDTWMEERSYGGNRKHEGCDIFGSNEKPGYYPVLSMTDGTVEKVGWLPLGGYRIGVRSPSGGYFYYAHLYGYARDFREGDAVKGGELLGFMGDTGYGEEGTTGKFPPHLHLGIYIEKEDQAEYPVDPYIVLKYLEKNRRRYLY</sequence>
<keyword evidence="3" id="KW-1185">Reference proteome</keyword>
<gene>
    <name evidence="2" type="ORF">SAMN02745158_01739</name>
</gene>
<dbReference type="Proteomes" id="UP000184245">
    <property type="component" value="Unassembled WGS sequence"/>
</dbReference>
<dbReference type="PANTHER" id="PTHR21666:SF268">
    <property type="entry name" value="PEPTIDASE M23 DOMAIN-CONTAINING PROTEIN"/>
    <property type="match status" value="1"/>
</dbReference>
<organism evidence="2 3">
    <name type="scientific">Lactonifactor longoviformis DSM 17459</name>
    <dbReference type="NCBI Taxonomy" id="1122155"/>
    <lineage>
        <taxon>Bacteria</taxon>
        <taxon>Bacillati</taxon>
        <taxon>Bacillota</taxon>
        <taxon>Clostridia</taxon>
        <taxon>Eubacteriales</taxon>
        <taxon>Clostridiaceae</taxon>
        <taxon>Lactonifactor</taxon>
    </lineage>
</organism>
<dbReference type="InterPro" id="IPR011055">
    <property type="entry name" value="Dup_hybrid_motif"/>
</dbReference>
<name>A0A1M4WV26_9CLOT</name>
<proteinExistence type="predicted"/>
<dbReference type="AlphaFoldDB" id="A0A1M4WV26"/>
<evidence type="ECO:0000313" key="2">
    <source>
        <dbReference type="EMBL" id="SHE85048.1"/>
    </source>
</evidence>
<accession>A0A1M4WV26</accession>
<dbReference type="Pfam" id="PF01551">
    <property type="entry name" value="Peptidase_M23"/>
    <property type="match status" value="1"/>
</dbReference>
<protein>
    <submittedName>
        <fullName evidence="2">Peptidase family M23</fullName>
    </submittedName>
</protein>
<feature type="domain" description="M23ase beta-sheet core" evidence="1">
    <location>
        <begin position="92"/>
        <end position="195"/>
    </location>
</feature>
<dbReference type="GO" id="GO:0004222">
    <property type="term" value="F:metalloendopeptidase activity"/>
    <property type="evidence" value="ECO:0007669"/>
    <property type="project" value="TreeGrafter"/>
</dbReference>
<dbReference type="RefSeq" id="WP_242946746.1">
    <property type="nucleotide sequence ID" value="NZ_FQVI01000007.1"/>
</dbReference>
<reference evidence="2 3" key="1">
    <citation type="submission" date="2016-11" db="EMBL/GenBank/DDBJ databases">
        <authorList>
            <person name="Jaros S."/>
            <person name="Januszkiewicz K."/>
            <person name="Wedrychowicz H."/>
        </authorList>
    </citation>
    <scope>NUCLEOTIDE SEQUENCE [LARGE SCALE GENOMIC DNA]</scope>
    <source>
        <strain evidence="2 3">DSM 17459</strain>
    </source>
</reference>
<dbReference type="STRING" id="1122155.SAMN02745158_01739"/>
<dbReference type="PANTHER" id="PTHR21666">
    <property type="entry name" value="PEPTIDASE-RELATED"/>
    <property type="match status" value="1"/>
</dbReference>